<dbReference type="InterPro" id="IPR003660">
    <property type="entry name" value="HAMP_dom"/>
</dbReference>
<dbReference type="SMART" id="SM00283">
    <property type="entry name" value="MA"/>
    <property type="match status" value="1"/>
</dbReference>
<evidence type="ECO:0000256" key="5">
    <source>
        <dbReference type="PROSITE-ProRule" id="PRU00284"/>
    </source>
</evidence>
<keyword evidence="6" id="KW-0812">Transmembrane</keyword>
<dbReference type="PROSITE" id="PS50111">
    <property type="entry name" value="CHEMOTAXIS_TRANSDUC_2"/>
    <property type="match status" value="1"/>
</dbReference>
<dbReference type="Gene3D" id="3.30.450.20">
    <property type="entry name" value="PAS domain"/>
    <property type="match status" value="2"/>
</dbReference>
<dbReference type="SMART" id="SM00304">
    <property type="entry name" value="HAMP"/>
    <property type="match status" value="1"/>
</dbReference>
<feature type="domain" description="T-SNARE coiled-coil homology" evidence="8">
    <location>
        <begin position="617"/>
        <end position="679"/>
    </location>
</feature>
<dbReference type="CDD" id="cd11386">
    <property type="entry name" value="MCP_signal"/>
    <property type="match status" value="1"/>
</dbReference>
<evidence type="ECO:0000313" key="11">
    <source>
        <dbReference type="Proteomes" id="UP001333710"/>
    </source>
</evidence>
<comment type="subcellular location">
    <subcellularLocation>
        <location evidence="1">Cell inner membrane</location>
        <topology evidence="1">Multi-pass membrane protein</topology>
    </subcellularLocation>
</comment>
<dbReference type="FunFam" id="1.10.287.950:FF:000001">
    <property type="entry name" value="Methyl-accepting chemotaxis sensory transducer"/>
    <property type="match status" value="1"/>
</dbReference>
<gene>
    <name evidence="10" type="ORF">MACH26_25300</name>
</gene>
<evidence type="ECO:0000259" key="8">
    <source>
        <dbReference type="PROSITE" id="PS50192"/>
    </source>
</evidence>
<comment type="similarity">
    <text evidence="4">Belongs to the methyl-accepting chemotaxis (MCP) protein family.</text>
</comment>
<evidence type="ECO:0000256" key="4">
    <source>
        <dbReference type="ARBA" id="ARBA00029447"/>
    </source>
</evidence>
<dbReference type="Pfam" id="PF00672">
    <property type="entry name" value="HAMP"/>
    <property type="match status" value="1"/>
</dbReference>
<dbReference type="Pfam" id="PF00015">
    <property type="entry name" value="MCPsignal"/>
    <property type="match status" value="1"/>
</dbReference>
<evidence type="ECO:0000259" key="7">
    <source>
        <dbReference type="PROSITE" id="PS50111"/>
    </source>
</evidence>
<evidence type="ECO:0000313" key="10">
    <source>
        <dbReference type="EMBL" id="BDX07009.1"/>
    </source>
</evidence>
<dbReference type="PRINTS" id="PR00260">
    <property type="entry name" value="CHEMTRNSDUCR"/>
</dbReference>
<dbReference type="Pfam" id="PF22673">
    <property type="entry name" value="MCP-like_PDC_1"/>
    <property type="match status" value="1"/>
</dbReference>
<dbReference type="Gene3D" id="1.10.287.950">
    <property type="entry name" value="Methyl-accepting chemotaxis protein"/>
    <property type="match status" value="1"/>
</dbReference>
<dbReference type="InterPro" id="IPR004089">
    <property type="entry name" value="MCPsignal_dom"/>
</dbReference>
<dbReference type="GO" id="GO:0007165">
    <property type="term" value="P:signal transduction"/>
    <property type="evidence" value="ECO:0007669"/>
    <property type="project" value="UniProtKB-KW"/>
</dbReference>
<dbReference type="PROSITE" id="PS50885">
    <property type="entry name" value="HAMP"/>
    <property type="match status" value="1"/>
</dbReference>
<dbReference type="RefSeq" id="WP_338293001.1">
    <property type="nucleotide sequence ID" value="NZ_AP027272.1"/>
</dbReference>
<dbReference type="SUPFAM" id="SSF58104">
    <property type="entry name" value="Methyl-accepting chemotaxis protein (MCP) signaling domain"/>
    <property type="match status" value="1"/>
</dbReference>
<keyword evidence="2" id="KW-1003">Cell membrane</keyword>
<organism evidence="10 11">
    <name type="scientific">Planctobacterium marinum</name>
    <dbReference type="NCBI Taxonomy" id="1631968"/>
    <lineage>
        <taxon>Bacteria</taxon>
        <taxon>Pseudomonadati</taxon>
        <taxon>Pseudomonadota</taxon>
        <taxon>Gammaproteobacteria</taxon>
        <taxon>Alteromonadales</taxon>
        <taxon>Alteromonadaceae</taxon>
        <taxon>Planctobacterium</taxon>
    </lineage>
</organism>
<reference evidence="10" key="1">
    <citation type="submission" date="2023-01" db="EMBL/GenBank/DDBJ databases">
        <title>Complete genome sequence of Planctobacterium marinum strain Dej080120_11.</title>
        <authorList>
            <person name="Ueki S."/>
            <person name="Maruyama F."/>
        </authorList>
    </citation>
    <scope>NUCLEOTIDE SEQUENCE</scope>
    <source>
        <strain evidence="10">Dej080120_11</strain>
    </source>
</reference>
<dbReference type="InterPro" id="IPR004090">
    <property type="entry name" value="Chemotax_Me-accpt_rcpt"/>
</dbReference>
<evidence type="ECO:0000256" key="3">
    <source>
        <dbReference type="ARBA" id="ARBA00023224"/>
    </source>
</evidence>
<keyword evidence="3 5" id="KW-0807">Transducer</keyword>
<dbReference type="EMBL" id="AP027272">
    <property type="protein sequence ID" value="BDX07009.1"/>
    <property type="molecule type" value="Genomic_DNA"/>
</dbReference>
<dbReference type="PROSITE" id="PS50192">
    <property type="entry name" value="T_SNARE"/>
    <property type="match status" value="1"/>
</dbReference>
<keyword evidence="2" id="KW-0997">Cell inner membrane</keyword>
<dbReference type="GO" id="GO:0006935">
    <property type="term" value="P:chemotaxis"/>
    <property type="evidence" value="ECO:0007669"/>
    <property type="project" value="InterPro"/>
</dbReference>
<dbReference type="GO" id="GO:0004888">
    <property type="term" value="F:transmembrane signaling receptor activity"/>
    <property type="evidence" value="ECO:0007669"/>
    <property type="project" value="InterPro"/>
</dbReference>
<name>A0AA48KSZ9_9ALTE</name>
<feature type="transmembrane region" description="Helical" evidence="6">
    <location>
        <begin position="15"/>
        <end position="36"/>
    </location>
</feature>
<keyword evidence="11" id="KW-1185">Reference proteome</keyword>
<keyword evidence="6" id="KW-1133">Transmembrane helix</keyword>
<dbReference type="Proteomes" id="UP001333710">
    <property type="component" value="Chromosome"/>
</dbReference>
<dbReference type="KEGG" id="pmaw:MACH26_25300"/>
<evidence type="ECO:0000256" key="6">
    <source>
        <dbReference type="SAM" id="Phobius"/>
    </source>
</evidence>
<protein>
    <submittedName>
        <fullName evidence="10">Chemotaxis transducer</fullName>
    </submittedName>
</protein>
<dbReference type="CDD" id="cd06225">
    <property type="entry name" value="HAMP"/>
    <property type="match status" value="1"/>
</dbReference>
<dbReference type="PANTHER" id="PTHR32089">
    <property type="entry name" value="METHYL-ACCEPTING CHEMOTAXIS PROTEIN MCPB"/>
    <property type="match status" value="1"/>
</dbReference>
<evidence type="ECO:0000256" key="2">
    <source>
        <dbReference type="ARBA" id="ARBA00022519"/>
    </source>
</evidence>
<feature type="domain" description="HAMP" evidence="9">
    <location>
        <begin position="371"/>
        <end position="425"/>
    </location>
</feature>
<feature type="transmembrane region" description="Helical" evidence="6">
    <location>
        <begin position="348"/>
        <end position="370"/>
    </location>
</feature>
<sequence>MFHSINKQINVTSGASLGAAILVMTLVGVFLSTNLLSSTSKALNEYSTEIISDSLKRIRSDIKDVESIVSDTVRVAKDMATTQEFLYQSQLVDVVNRDYVSDYVRTVLADNARILGSYIAWQPNAIDGRDVNHVNDNGHSDANGQFGPYWTRSASGELGVRPVSFASAYDRTPDERGVMRGEWYMCTFESRSPCVSNPAVWDVQGKPTLMTSITAPIESNGEFKGLAGADLSVSFIQQLIESINESIYQGTGHMRVVSYYGSVVADTKNPALVGEHLSDKEWQNIQGAVKGGDEMVSVRDNHIALLLPLTFEDVKKPWAVQYMLPNAIAMRKADELNEQLDGRFKRNLVLQLLSGALIGVAGFFMVFITAKQISSPVRKASQLVTELSESDGDLTKRINIRIDNEVGTLSKGLNSFLSKTHEIVKDTCNSLGVLRNSAQQNAKLSHETKESVTKQEHEIQEVTSAVTEMSKATTEIAQNCTDTAQSAESALEKVKACASELDTTVESLHTLAENMQKASEQVDELESATQGISGIVEVISDISEQTNLLALNAAIEAARAGEQGRGFAVVADEVRNLATRTNQSTSEINNLIETLAKNSALAVKSMRSGAELCSENAQRASDSQEQLQEVVVTTEHISDASITIAAAVEQQNSVATEISRNINNINDAVHSVAEIADKTSAESTRINEVTDVLREKLNQFKY</sequence>
<dbReference type="AlphaFoldDB" id="A0AA48KSZ9"/>
<accession>A0AA48KSZ9</accession>
<dbReference type="InterPro" id="IPR000727">
    <property type="entry name" value="T_SNARE_dom"/>
</dbReference>
<dbReference type="GO" id="GO:0005886">
    <property type="term" value="C:plasma membrane"/>
    <property type="evidence" value="ECO:0007669"/>
    <property type="project" value="UniProtKB-SubCell"/>
</dbReference>
<evidence type="ECO:0000259" key="9">
    <source>
        <dbReference type="PROSITE" id="PS50885"/>
    </source>
</evidence>
<dbReference type="PANTHER" id="PTHR32089:SF120">
    <property type="entry name" value="METHYL-ACCEPTING CHEMOTAXIS PROTEIN TLPQ"/>
    <property type="match status" value="1"/>
</dbReference>
<feature type="domain" description="Methyl-accepting transducer" evidence="7">
    <location>
        <begin position="430"/>
        <end position="666"/>
    </location>
</feature>
<proteinExistence type="inferred from homology"/>
<evidence type="ECO:0000256" key="1">
    <source>
        <dbReference type="ARBA" id="ARBA00004429"/>
    </source>
</evidence>
<keyword evidence="6" id="KW-0472">Membrane</keyword>
<dbReference type="CDD" id="cd12913">
    <property type="entry name" value="PDC1_MCP_like"/>
    <property type="match status" value="1"/>
</dbReference>